<evidence type="ECO:0000313" key="1">
    <source>
        <dbReference type="EMBL" id="GBM73668.1"/>
    </source>
</evidence>
<sequence>MAFNVHYSDKMPKIQTAASHYTSGLEKNHECRWNGTCITKPEMEDTKEYENSQLGERDESEAKHFKTISLIKTPPAVVNGKNPPQPNQFRATSKRLFCRIYSGNCTNEVRGGMNDNYTTIKSADSQKSFAPHPCLSWALRDLRRMVPPLSVLKKTSLGWNA</sequence>
<protein>
    <submittedName>
        <fullName evidence="1">Uncharacterized protein</fullName>
    </submittedName>
</protein>
<organism evidence="1 2">
    <name type="scientific">Araneus ventricosus</name>
    <name type="common">Orbweaver spider</name>
    <name type="synonym">Epeira ventricosa</name>
    <dbReference type="NCBI Taxonomy" id="182803"/>
    <lineage>
        <taxon>Eukaryota</taxon>
        <taxon>Metazoa</taxon>
        <taxon>Ecdysozoa</taxon>
        <taxon>Arthropoda</taxon>
        <taxon>Chelicerata</taxon>
        <taxon>Arachnida</taxon>
        <taxon>Araneae</taxon>
        <taxon>Araneomorphae</taxon>
        <taxon>Entelegynae</taxon>
        <taxon>Araneoidea</taxon>
        <taxon>Araneidae</taxon>
        <taxon>Araneus</taxon>
    </lineage>
</organism>
<evidence type="ECO:0000313" key="2">
    <source>
        <dbReference type="Proteomes" id="UP000499080"/>
    </source>
</evidence>
<comment type="caution">
    <text evidence="1">The sequence shown here is derived from an EMBL/GenBank/DDBJ whole genome shotgun (WGS) entry which is preliminary data.</text>
</comment>
<dbReference type="AlphaFoldDB" id="A0A4Y2I7L1"/>
<dbReference type="Proteomes" id="UP000499080">
    <property type="component" value="Unassembled WGS sequence"/>
</dbReference>
<name>A0A4Y2I7L1_ARAVE</name>
<proteinExistence type="predicted"/>
<keyword evidence="2" id="KW-1185">Reference proteome</keyword>
<accession>A0A4Y2I7L1</accession>
<dbReference type="EMBL" id="BGPR01002452">
    <property type="protein sequence ID" value="GBM73668.1"/>
    <property type="molecule type" value="Genomic_DNA"/>
</dbReference>
<reference evidence="1 2" key="1">
    <citation type="journal article" date="2019" name="Sci. Rep.">
        <title>Orb-weaving spider Araneus ventricosus genome elucidates the spidroin gene catalogue.</title>
        <authorList>
            <person name="Kono N."/>
            <person name="Nakamura H."/>
            <person name="Ohtoshi R."/>
            <person name="Moran D.A.P."/>
            <person name="Shinohara A."/>
            <person name="Yoshida Y."/>
            <person name="Fujiwara M."/>
            <person name="Mori M."/>
            <person name="Tomita M."/>
            <person name="Arakawa K."/>
        </authorList>
    </citation>
    <scope>NUCLEOTIDE SEQUENCE [LARGE SCALE GENOMIC DNA]</scope>
</reference>
<gene>
    <name evidence="1" type="ORF">AVEN_133839_1</name>
</gene>